<accession>A0A840RPS7</accession>
<evidence type="ECO:0000313" key="1">
    <source>
        <dbReference type="EMBL" id="MBB5198734.1"/>
    </source>
</evidence>
<protein>
    <submittedName>
        <fullName evidence="1">Uncharacterized protein</fullName>
    </submittedName>
</protein>
<sequence length="81" mass="9448">MIVLKLSLFAEEELGNRRERLSHPLIELRKHVDFVAQSAVTYVCRLVPRLPKVGGRYWKTLMTRVNTSCLMNTNRRSSLTF</sequence>
<keyword evidence="2" id="KW-1185">Reference proteome</keyword>
<proteinExistence type="predicted"/>
<dbReference type="AlphaFoldDB" id="A0A840RPS7"/>
<gene>
    <name evidence="1" type="ORF">HNR39_000544</name>
</gene>
<dbReference type="RefSeq" id="WP_168052900.1">
    <property type="nucleotide sequence ID" value="NZ_JAAOZT010000002.1"/>
</dbReference>
<name>A0A840RPS7_9BURK</name>
<evidence type="ECO:0000313" key="2">
    <source>
        <dbReference type="Proteomes" id="UP000571084"/>
    </source>
</evidence>
<dbReference type="EMBL" id="JACHHQ010000001">
    <property type="protein sequence ID" value="MBB5198734.1"/>
    <property type="molecule type" value="Genomic_DNA"/>
</dbReference>
<dbReference type="Proteomes" id="UP000571084">
    <property type="component" value="Unassembled WGS sequence"/>
</dbReference>
<reference evidence="1 2" key="1">
    <citation type="submission" date="2020-08" db="EMBL/GenBank/DDBJ databases">
        <title>Genomic Encyclopedia of Type Strains, Phase IV (KMG-IV): sequencing the most valuable type-strain genomes for metagenomic binning, comparative biology and taxonomic classification.</title>
        <authorList>
            <person name="Goeker M."/>
        </authorList>
    </citation>
    <scope>NUCLEOTIDE SEQUENCE [LARGE SCALE GENOMIC DNA]</scope>
    <source>
        <strain evidence="1 2">DSM 23240</strain>
    </source>
</reference>
<organism evidence="1 2">
    <name type="scientific">Glaciimonas immobilis</name>
    <dbReference type="NCBI Taxonomy" id="728004"/>
    <lineage>
        <taxon>Bacteria</taxon>
        <taxon>Pseudomonadati</taxon>
        <taxon>Pseudomonadota</taxon>
        <taxon>Betaproteobacteria</taxon>
        <taxon>Burkholderiales</taxon>
        <taxon>Oxalobacteraceae</taxon>
        <taxon>Glaciimonas</taxon>
    </lineage>
</organism>
<comment type="caution">
    <text evidence="1">The sequence shown here is derived from an EMBL/GenBank/DDBJ whole genome shotgun (WGS) entry which is preliminary data.</text>
</comment>